<comment type="caution">
    <text evidence="1">The sequence shown here is derived from an EMBL/GenBank/DDBJ whole genome shotgun (WGS) entry which is preliminary data.</text>
</comment>
<dbReference type="Proteomes" id="UP000789366">
    <property type="component" value="Unassembled WGS sequence"/>
</dbReference>
<gene>
    <name evidence="1" type="ORF">SPELUC_LOCUS9808</name>
</gene>
<name>A0ACA9NRW9_9GLOM</name>
<sequence>MSDITSESSNKKGKRGHKEACVWNHFIKESTGSRGRPEDLKSHLALFCNVIPQDIKLEYLEILASINSSRKIKKHDSSSDKLVSDYYDPTTKIETS</sequence>
<proteinExistence type="predicted"/>
<reference evidence="1" key="1">
    <citation type="submission" date="2021-06" db="EMBL/GenBank/DDBJ databases">
        <authorList>
            <person name="Kallberg Y."/>
            <person name="Tangrot J."/>
            <person name="Rosling A."/>
        </authorList>
    </citation>
    <scope>NUCLEOTIDE SEQUENCE</scope>
    <source>
        <strain evidence="1">28 12/20/2015</strain>
    </source>
</reference>
<accession>A0ACA9NRW9</accession>
<organism evidence="1 2">
    <name type="scientific">Cetraspora pellucida</name>
    <dbReference type="NCBI Taxonomy" id="1433469"/>
    <lineage>
        <taxon>Eukaryota</taxon>
        <taxon>Fungi</taxon>
        <taxon>Fungi incertae sedis</taxon>
        <taxon>Mucoromycota</taxon>
        <taxon>Glomeromycotina</taxon>
        <taxon>Glomeromycetes</taxon>
        <taxon>Diversisporales</taxon>
        <taxon>Gigasporaceae</taxon>
        <taxon>Cetraspora</taxon>
    </lineage>
</organism>
<evidence type="ECO:0000313" key="2">
    <source>
        <dbReference type="Proteomes" id="UP000789366"/>
    </source>
</evidence>
<keyword evidence="2" id="KW-1185">Reference proteome</keyword>
<evidence type="ECO:0000313" key="1">
    <source>
        <dbReference type="EMBL" id="CAG8673911.1"/>
    </source>
</evidence>
<dbReference type="EMBL" id="CAJVPW010016976">
    <property type="protein sequence ID" value="CAG8673911.1"/>
    <property type="molecule type" value="Genomic_DNA"/>
</dbReference>
<protein>
    <submittedName>
        <fullName evidence="1">1191_t:CDS:1</fullName>
    </submittedName>
</protein>